<dbReference type="Pfam" id="PF05193">
    <property type="entry name" value="Peptidase_M16_C"/>
    <property type="match status" value="2"/>
</dbReference>
<feature type="domain" description="Peptidase M16 N-terminal" evidence="4">
    <location>
        <begin position="57"/>
        <end position="181"/>
    </location>
</feature>
<evidence type="ECO:0000259" key="4">
    <source>
        <dbReference type="Pfam" id="PF00675"/>
    </source>
</evidence>
<keyword evidence="2" id="KW-0645">Protease</keyword>
<dbReference type="InterPro" id="IPR011249">
    <property type="entry name" value="Metalloenz_LuxS/M16"/>
</dbReference>
<keyword evidence="2" id="KW-0482">Metalloprotease</keyword>
<keyword evidence="2" id="KW-0378">Hydrolase</keyword>
<evidence type="ECO:0000313" key="6">
    <source>
        <dbReference type="EMBL" id="QHL90376.1"/>
    </source>
</evidence>
<dbReference type="AlphaFoldDB" id="A0A7Z2S7I5"/>
<proteinExistence type="inferred from homology"/>
<dbReference type="PANTHER" id="PTHR11851:SF49">
    <property type="entry name" value="MITOCHONDRIAL-PROCESSING PEPTIDASE SUBUNIT ALPHA"/>
    <property type="match status" value="1"/>
</dbReference>
<comment type="similarity">
    <text evidence="1">Belongs to the peptidase M16 family.</text>
</comment>
<dbReference type="KEGG" id="schy:GVO57_05410"/>
<sequence>MTQTKRSSTRLMLLAAALLASAAQPVALQAQQAAPVAALVDTVSIPHESFTLANGLRVIVSTDRKAPIVAVSVWYDVGSKHEPKGKTGFAHLFEHLMFNGSENAPGDFFEPLQQIGATDFNGTTWFDRTNYFETVPAPALERVLFLESDRMGHLLGAVTQEKLDNQRGVVQNEKRQGDNQPYGLVEYAQLRALIPADHPYGHSTIGSMADLDAASLEDVKTWFRTHYGPNNAVLVLAGDIDAATARPLVEKYFGDIPRGPQQKAVAAPVPTLKSRLDEVMKDDVATTRIYRQWAVPGLTDKDAPALDVAAVVLGGLDSSRLDNALVRRDRDAVRVSAEYQQFAQLGFFEVQVDVKPGVDAEAVGRKLDQLIADFIRTGPTADEVQRAVTREASGRIAALEAVGGFGGKAVTLAEGALYAGDPAFYKKQLAAYAAVSPARVKAVMGKWLTRPVYALSVVPGKREAYEEAKGVSGATFAPAYYRAPAEGDQPQAAPSRLPLAAVDRSTPPPVGQIADLDFPDVQRTTLSNGIEIVYAARSAVPVTQLTISFDAGVAADPADRLGLQALTLAMLDEGTTSRSSIQIAEAKERLGANITSSASLDRTNIGLFALSANLRPSIDLLADIVRNPAFAADEVTRLKGEQLARIAQELKSPGGLAQRTLAPVLFGAGHPYGKPASGSGDPARVAALTRDDLIGFQRAWLRPDKARIFVVSDRPLAEVRAALEAGFGSWRGEGPAATKDFAVAVPAPQPRIILVDRPGSPQSLIYAGQLTSLKGADELLPVLSANDVLGGNFLSRINMDLRETKGWSYGVRGGFNRLLNNVPYLISAPVQADKTGEAIAALRQDITEFLTSKGVTPEETQRTINGFVRELPGSFETGGDVLGAMQTNVLFGRPDNYYETVAAKYRALTGPAMDQAIRGVLDPSKFVWVVVGEAARVKPQLDSLGLPVEVRTAPGAQ</sequence>
<evidence type="ECO:0000259" key="5">
    <source>
        <dbReference type="Pfam" id="PF05193"/>
    </source>
</evidence>
<dbReference type="Pfam" id="PF00675">
    <property type="entry name" value="Peptidase_M16"/>
    <property type="match status" value="2"/>
</dbReference>
<accession>A0A7Z2S7I5</accession>
<feature type="signal peptide" evidence="3">
    <location>
        <begin position="1"/>
        <end position="22"/>
    </location>
</feature>
<evidence type="ECO:0000256" key="2">
    <source>
        <dbReference type="ARBA" id="ARBA00023049"/>
    </source>
</evidence>
<keyword evidence="7" id="KW-1185">Reference proteome</keyword>
<dbReference type="SUPFAM" id="SSF63411">
    <property type="entry name" value="LuxS/MPP-like metallohydrolase"/>
    <property type="match status" value="4"/>
</dbReference>
<dbReference type="Gene3D" id="3.30.830.10">
    <property type="entry name" value="Metalloenzyme, LuxS/M16 peptidase-like"/>
    <property type="match status" value="4"/>
</dbReference>
<dbReference type="RefSeq" id="WP_160592304.1">
    <property type="nucleotide sequence ID" value="NZ_CP047895.1"/>
</dbReference>
<dbReference type="PANTHER" id="PTHR11851">
    <property type="entry name" value="METALLOPROTEASE"/>
    <property type="match status" value="1"/>
</dbReference>
<dbReference type="EMBL" id="CP047895">
    <property type="protein sequence ID" value="QHL90376.1"/>
    <property type="molecule type" value="Genomic_DNA"/>
</dbReference>
<evidence type="ECO:0000313" key="7">
    <source>
        <dbReference type="Proteomes" id="UP000464468"/>
    </source>
</evidence>
<organism evidence="6 7">
    <name type="scientific">Sphingomonas changnyeongensis</name>
    <dbReference type="NCBI Taxonomy" id="2698679"/>
    <lineage>
        <taxon>Bacteria</taxon>
        <taxon>Pseudomonadati</taxon>
        <taxon>Pseudomonadota</taxon>
        <taxon>Alphaproteobacteria</taxon>
        <taxon>Sphingomonadales</taxon>
        <taxon>Sphingomonadaceae</taxon>
        <taxon>Sphingomonas</taxon>
    </lineage>
</organism>
<dbReference type="InterPro" id="IPR011765">
    <property type="entry name" value="Pept_M16_N"/>
</dbReference>
<feature type="domain" description="Peptidase M16 N-terminal" evidence="4">
    <location>
        <begin position="539"/>
        <end position="645"/>
    </location>
</feature>
<gene>
    <name evidence="6" type="ORF">GVO57_05410</name>
</gene>
<dbReference type="InterPro" id="IPR050361">
    <property type="entry name" value="MPP/UQCRC_Complex"/>
</dbReference>
<dbReference type="Proteomes" id="UP000464468">
    <property type="component" value="Chromosome"/>
</dbReference>
<keyword evidence="3" id="KW-0732">Signal</keyword>
<name>A0A7Z2S7I5_9SPHN</name>
<evidence type="ECO:0000256" key="3">
    <source>
        <dbReference type="SAM" id="SignalP"/>
    </source>
</evidence>
<evidence type="ECO:0000256" key="1">
    <source>
        <dbReference type="ARBA" id="ARBA00007261"/>
    </source>
</evidence>
<feature type="chain" id="PRO_5030850090" evidence="3">
    <location>
        <begin position="23"/>
        <end position="957"/>
    </location>
</feature>
<dbReference type="GO" id="GO:0046872">
    <property type="term" value="F:metal ion binding"/>
    <property type="evidence" value="ECO:0007669"/>
    <property type="project" value="InterPro"/>
</dbReference>
<protein>
    <submittedName>
        <fullName evidence="6">Insulinase family protein</fullName>
    </submittedName>
</protein>
<reference evidence="6 7" key="1">
    <citation type="submission" date="2020-01" db="EMBL/GenBank/DDBJ databases">
        <title>Sphingomonas sp. C33 whole genome sequece.</title>
        <authorList>
            <person name="Park C."/>
        </authorList>
    </citation>
    <scope>NUCLEOTIDE SEQUENCE [LARGE SCALE GENOMIC DNA]</scope>
    <source>
        <strain evidence="6 7">C33</strain>
    </source>
</reference>
<dbReference type="InterPro" id="IPR007863">
    <property type="entry name" value="Peptidase_M16_C"/>
</dbReference>
<feature type="domain" description="Peptidase M16 C-terminal" evidence="5">
    <location>
        <begin position="215"/>
        <end position="389"/>
    </location>
</feature>
<feature type="domain" description="Peptidase M16 C-terminal" evidence="5">
    <location>
        <begin position="688"/>
        <end position="866"/>
    </location>
</feature>